<evidence type="ECO:0000313" key="4">
    <source>
        <dbReference type="Proteomes" id="UP001211065"/>
    </source>
</evidence>
<dbReference type="Gene3D" id="1.25.10.10">
    <property type="entry name" value="Leucine-rich Repeat Variant"/>
    <property type="match status" value="1"/>
</dbReference>
<dbReference type="InterPro" id="IPR056516">
    <property type="entry name" value="INTS7_N"/>
</dbReference>
<dbReference type="GO" id="GO:0032039">
    <property type="term" value="C:integrator complex"/>
    <property type="evidence" value="ECO:0007669"/>
    <property type="project" value="InterPro"/>
</dbReference>
<comment type="caution">
    <text evidence="3">The sequence shown here is derived from an EMBL/GenBank/DDBJ whole genome shotgun (WGS) entry which is preliminary data.</text>
</comment>
<dbReference type="InterPro" id="IPR016024">
    <property type="entry name" value="ARM-type_fold"/>
</dbReference>
<evidence type="ECO:0000259" key="2">
    <source>
        <dbReference type="Pfam" id="PF24436"/>
    </source>
</evidence>
<protein>
    <submittedName>
        <fullName evidence="3">Integrator complex subunit 7</fullName>
    </submittedName>
</protein>
<keyword evidence="4" id="KW-1185">Reference proteome</keyword>
<dbReference type="GO" id="GO:0034472">
    <property type="term" value="P:snRNA 3'-end processing"/>
    <property type="evidence" value="ECO:0007669"/>
    <property type="project" value="TreeGrafter"/>
</dbReference>
<dbReference type="InterPro" id="IPR011989">
    <property type="entry name" value="ARM-like"/>
</dbReference>
<feature type="domain" description="Integrator complex subunit 7 N-terminal" evidence="2">
    <location>
        <begin position="14"/>
        <end position="515"/>
    </location>
</feature>
<dbReference type="Proteomes" id="UP001211065">
    <property type="component" value="Unassembled WGS sequence"/>
</dbReference>
<sequence>MISDEKLEKGLQHLLEFDREFRSIKVEDSNMAVLKFITFFEEYKDIKTLINSAFSKLAEYWRTSNNFTRESLLIVFKNVLSHFKNTTNYAEQLRSVGLVLESNDPVARSLTLRLLGYLHEISSDRIEIYHLIHEYLDSKYDFEVKAAIFITNKFCSKSLTFSIDVSEKLINLINDPKINNYNRLSLVNIFKNMTFNPSIANQSYNALIKFYKKTQFSQDYYTVDLAIVILKTTTELAKYCIFHEQDHVELLFSILTKSWKSELLCFGALNCLQMLSNKTSLFSESNFLILLNIFENTNSALNKNSAITLLNLLLSDKLYKFKLKSFFLLKKKEFKDYEANFFKLLTNEILQSNDLKIFFTIIDIILKFFEEKEKYEEVLQQLLKSIVSNSCAEKIDLLVSRYISLSKYQPDVTASYIKNLISELSKVSPDAILPETIIKVLNHRLFQFQSDSEFLNVAENMTQFGLKHGVKPSVYAFICLNSRSALTLTSFSKILMEKIQDSPSYYWDLYKIAEKLICEGNFQLSNSLFVTCLDQTETECSYFWLSTLIQISAIESSINQLENLNNIESCLQDLILEYDYVILNLQAFKPQIATRGNVQVKPKDAIILQLEKQQLESSFQLQFSKIRKEFLFFFKVSFSFFNTIISEEDFLLFFKRVEFLITEIEKLSSSFLFMGSQSNRVLDNLIISLLILLQILQKFKGINNEKIAIKLMDMFPSKKSVKDFKESLSKLNQNKLFELSSSLVEENINLEKTLFELLKIQFSIPRYFFVIEQDHYFKLNISSSTNQSRFDTKIILNCKCSLHCKIKIKRVFKVEVKVIDEEGVVNQIKTYNLDKNCTFETIIMLDKGNKKISFGLLDDSASRIIYTQNYFVSN</sequence>
<reference evidence="3" key="1">
    <citation type="submission" date="2020-05" db="EMBL/GenBank/DDBJ databases">
        <title>Phylogenomic resolution of chytrid fungi.</title>
        <authorList>
            <person name="Stajich J.E."/>
            <person name="Amses K."/>
            <person name="Simmons R."/>
            <person name="Seto K."/>
            <person name="Myers J."/>
            <person name="Bonds A."/>
            <person name="Quandt C.A."/>
            <person name="Barry K."/>
            <person name="Liu P."/>
            <person name="Grigoriev I."/>
            <person name="Longcore J.E."/>
            <person name="James T.Y."/>
        </authorList>
    </citation>
    <scope>NUCLEOTIDE SEQUENCE</scope>
    <source>
        <strain evidence="3">JEL0476</strain>
    </source>
</reference>
<name>A0AAD5U7D6_9FUNG</name>
<dbReference type="EMBL" id="JADGJW010000020">
    <property type="protein sequence ID" value="KAJ3227240.1"/>
    <property type="molecule type" value="Genomic_DNA"/>
</dbReference>
<dbReference type="PANTHER" id="PTHR13322:SF2">
    <property type="entry name" value="INTEGRATOR COMPLEX SUBUNIT 7"/>
    <property type="match status" value="1"/>
</dbReference>
<evidence type="ECO:0000313" key="3">
    <source>
        <dbReference type="EMBL" id="KAJ3227240.1"/>
    </source>
</evidence>
<accession>A0AAD5U7D6</accession>
<evidence type="ECO:0000256" key="1">
    <source>
        <dbReference type="ARBA" id="ARBA00008565"/>
    </source>
</evidence>
<dbReference type="Pfam" id="PF24436">
    <property type="entry name" value="INTS7_N"/>
    <property type="match status" value="1"/>
</dbReference>
<gene>
    <name evidence="3" type="primary">INTS7</name>
    <name evidence="3" type="ORF">HK099_002933</name>
</gene>
<dbReference type="AlphaFoldDB" id="A0AAD5U7D6"/>
<proteinExistence type="inferred from homology"/>
<comment type="similarity">
    <text evidence="1">Belongs to the Integrator subunit 7 family.</text>
</comment>
<dbReference type="SUPFAM" id="SSF48371">
    <property type="entry name" value="ARM repeat"/>
    <property type="match status" value="1"/>
</dbReference>
<dbReference type="InterPro" id="IPR033060">
    <property type="entry name" value="INTS7"/>
</dbReference>
<dbReference type="PANTHER" id="PTHR13322">
    <property type="entry name" value="C1ORF73 PROTEIN"/>
    <property type="match status" value="1"/>
</dbReference>
<organism evidence="3 4">
    <name type="scientific">Clydaea vesicula</name>
    <dbReference type="NCBI Taxonomy" id="447962"/>
    <lineage>
        <taxon>Eukaryota</taxon>
        <taxon>Fungi</taxon>
        <taxon>Fungi incertae sedis</taxon>
        <taxon>Chytridiomycota</taxon>
        <taxon>Chytridiomycota incertae sedis</taxon>
        <taxon>Chytridiomycetes</taxon>
        <taxon>Lobulomycetales</taxon>
        <taxon>Lobulomycetaceae</taxon>
        <taxon>Clydaea</taxon>
    </lineage>
</organism>